<protein>
    <recommendedName>
        <fullName evidence="4">SAC domain-containing protein</fullName>
    </recommendedName>
</protein>
<comment type="subcellular location">
    <subcellularLocation>
        <location evidence="1">Endomembrane system</location>
    </subcellularLocation>
</comment>
<evidence type="ECO:0000259" key="4">
    <source>
        <dbReference type="PROSITE" id="PS50275"/>
    </source>
</evidence>
<dbReference type="PANTHER" id="PTHR45738:SF5">
    <property type="entry name" value="POLYPHOSPHOINOSITIDE PHOSPHATASE"/>
    <property type="match status" value="1"/>
</dbReference>
<dbReference type="Pfam" id="PF02383">
    <property type="entry name" value="Syja_N"/>
    <property type="match status" value="1"/>
</dbReference>
<dbReference type="GO" id="GO:0012505">
    <property type="term" value="C:endomembrane system"/>
    <property type="evidence" value="ECO:0007669"/>
    <property type="project" value="UniProtKB-SubCell"/>
</dbReference>
<organism evidence="5 6">
    <name type="scientific">Plasmodium coatneyi</name>
    <dbReference type="NCBI Taxonomy" id="208452"/>
    <lineage>
        <taxon>Eukaryota</taxon>
        <taxon>Sar</taxon>
        <taxon>Alveolata</taxon>
        <taxon>Apicomplexa</taxon>
        <taxon>Aconoidasida</taxon>
        <taxon>Haemosporida</taxon>
        <taxon>Plasmodiidae</taxon>
        <taxon>Plasmodium</taxon>
    </lineage>
</organism>
<dbReference type="GO" id="GO:0046856">
    <property type="term" value="P:phosphatidylinositol dephosphorylation"/>
    <property type="evidence" value="ECO:0007669"/>
    <property type="project" value="InterPro"/>
</dbReference>
<dbReference type="EMBL" id="CP016239">
    <property type="protein sequence ID" value="ANQ05813.1"/>
    <property type="molecule type" value="Genomic_DNA"/>
</dbReference>
<proteinExistence type="predicted"/>
<dbReference type="VEuPathDB" id="PlasmoDB:PCOAH_00002010"/>
<evidence type="ECO:0000256" key="3">
    <source>
        <dbReference type="ARBA" id="ARBA00023136"/>
    </source>
</evidence>
<evidence type="ECO:0000313" key="5">
    <source>
        <dbReference type="EMBL" id="ANQ05813.1"/>
    </source>
</evidence>
<dbReference type="PROSITE" id="PS50275">
    <property type="entry name" value="SAC"/>
    <property type="match status" value="1"/>
</dbReference>
<keyword evidence="2" id="KW-0378">Hydrolase</keyword>
<keyword evidence="3" id="KW-0472">Membrane</keyword>
<dbReference type="AlphaFoldDB" id="A0A1B1DSQ3"/>
<feature type="domain" description="SAC" evidence="4">
    <location>
        <begin position="135"/>
        <end position="473"/>
    </location>
</feature>
<dbReference type="GeneID" id="30906920"/>
<evidence type="ECO:0000313" key="6">
    <source>
        <dbReference type="Proteomes" id="UP000092716"/>
    </source>
</evidence>
<dbReference type="RefSeq" id="XP_019912508.1">
    <property type="nucleotide sequence ID" value="XM_020057018.1"/>
</dbReference>
<evidence type="ECO:0000256" key="2">
    <source>
        <dbReference type="ARBA" id="ARBA00022801"/>
    </source>
</evidence>
<keyword evidence="6" id="KW-1185">Reference proteome</keyword>
<gene>
    <name evidence="5" type="ORF">PCOAH_00002010</name>
</gene>
<dbReference type="InterPro" id="IPR002013">
    <property type="entry name" value="SAC_dom"/>
</dbReference>
<dbReference type="OrthoDB" id="405996at2759"/>
<accession>A0A1B1DSQ3</accession>
<dbReference type="Proteomes" id="UP000092716">
    <property type="component" value="Chromosome 1"/>
</dbReference>
<dbReference type="GO" id="GO:0043813">
    <property type="term" value="F:phosphatidylinositol-3,5-bisphosphate 5-phosphatase activity"/>
    <property type="evidence" value="ECO:0007669"/>
    <property type="project" value="InterPro"/>
</dbReference>
<name>A0A1B1DSQ3_9APIC</name>
<dbReference type="KEGG" id="pcot:PCOAH_00002010"/>
<dbReference type="PANTHER" id="PTHR45738">
    <property type="entry name" value="POLYPHOSPHOINOSITIDE PHOSPHATASE"/>
    <property type="match status" value="1"/>
</dbReference>
<evidence type="ECO:0000256" key="1">
    <source>
        <dbReference type="ARBA" id="ARBA00004308"/>
    </source>
</evidence>
<reference evidence="6" key="1">
    <citation type="submission" date="2016-06" db="EMBL/GenBank/DDBJ databases">
        <title>First high quality genome sequence of Plasmodium coatneyi using continuous long reads from single molecule, real-time sequencing.</title>
        <authorList>
            <person name="Chien J.-T."/>
            <person name="Pakala S.B."/>
            <person name="Geraldo J.A."/>
            <person name="Lapp S.A."/>
            <person name="Barnwell J.W."/>
            <person name="Kissinger J.C."/>
            <person name="Galinski M.R."/>
            <person name="Humphrey J.C."/>
        </authorList>
    </citation>
    <scope>NUCLEOTIDE SEQUENCE [LARGE SCALE GENOMIC DNA]</scope>
    <source>
        <strain evidence="6">Hackeri</strain>
    </source>
</reference>
<dbReference type="InterPro" id="IPR043573">
    <property type="entry name" value="Fig4-like"/>
</dbReference>
<sequence>MQVGSLANLRKVKVYGSRDSLFIVGVNKKEEAYEITEVGRGREVEVKRNFQVHTKSSYRNFVWKNGLEYVCKCEGVLGCIRFLSYPYLYVITKKEKVAVLFNEHKVYQVKSVLLIPFRDDVFENFNDENELVQVFYNSVNHKNIYFSYTYNLPCCVQENYYLQKEFLRGVNIHCRDYRNEYLWNRYHSKAFIRQNVFICVPTISGFFVQSKFCCEGKVIDVTFIARRCNKYAGTRYRKRGINAKGYSANQVETELILFQRDFETAILSYVQLRGSVPVFWSQGVNYHLLKRPKIKCMKNDVLFTCTKRHFSHLLRRYGYPIIAINLLSKNKHSDENNLSNEYEACIAVLNRDMPPPVRIIYKHLDLRKAYKIGTKYTLQRLKVLFNFSQSNVGYFYLRNGDVVVIQRGILRFNCVDCLDRTNAAQLFLKMYMLVHFLELISRVKKKALCVNHVGHLSQMYEELGDAIAKQYAGSTAHKKYTPGQSNNFFVQSKELLTSIKRYYISSFNDLEKQKSINLFLGVADDKLQDIRHAHDLDTYVHGRTFFRPEGASRASPFWWVLPLERFCAKVELLLGGRLKNGRNITGGHVTTNRIANRIANRTARRTATRCTHRRKDKVVPSMLSNLKFYRCFSETNVFKNLYNAHNWEGRFAQVVELAVRGVTEVGKAAGVTCASSTAGTLLLKSCGGESHAGRLSKKSVEEVLSPFERSLNLISHVHKFYDAHKHNFYFYFENKNVFRFRIWRNIATYNYLNYLKIFFDVFFLLYYCFCKRYNVSMVYMSHVNALCRLLGHCNNTDGRGNRRVHGCAPPLVNPYTLEKDVQQIIHQYGSYKKVSFALEPYLNYSTLNSAPYQYMLMSGRSLIGRTRKNRKRPPLRGRHPRKNGAVRNIFKRSYITHVNDSPVIHLEGKTHYNPIFKKKLIDQMKNRVVKGKGACAYYSRAYERSKRRCIGPTKGTKQLDQLEEQIKKTPRGYCPIYFNANMVKFFFFIYSCCRGGGSTEENAKWSSSVSVVRGIVMDLLRVAPPVGAPPQNMQLLLRQATQARTLQEFLSDLYMHYVYKDDQYKELNLSNLQNPNAPNCSDEKSKVKKSEQRFLLDEYDTFDYNLKKKKKKISQIDRKIKNEVGKHHAHLSREYLSVKHFTKTYFNEMTDLRNRDRDVNRFFLHQAELGNSQMANQSYHFFQENSLHSTRFDGKKNPFTTWTSAQMVPNFNVLRHRLEGQVDYLQYCNPMSRDIFRP</sequence>